<proteinExistence type="predicted"/>
<evidence type="ECO:0000256" key="7">
    <source>
        <dbReference type="SAM" id="Phobius"/>
    </source>
</evidence>
<comment type="caution">
    <text evidence="9">The sequence shown here is derived from an EMBL/GenBank/DDBJ whole genome shotgun (WGS) entry which is preliminary data.</text>
</comment>
<feature type="non-terminal residue" evidence="9">
    <location>
        <position position="475"/>
    </location>
</feature>
<dbReference type="PANTHER" id="PTHR32309:SF13">
    <property type="entry name" value="FERRIC ENTEROBACTIN TRANSPORT PROTEIN FEPE"/>
    <property type="match status" value="1"/>
</dbReference>
<keyword evidence="3 7" id="KW-0812">Transmembrane</keyword>
<evidence type="ECO:0000313" key="9">
    <source>
        <dbReference type="EMBL" id="KPK68152.1"/>
    </source>
</evidence>
<dbReference type="Pfam" id="PF02706">
    <property type="entry name" value="Wzz"/>
    <property type="match status" value="1"/>
</dbReference>
<evidence type="ECO:0000256" key="4">
    <source>
        <dbReference type="ARBA" id="ARBA00022989"/>
    </source>
</evidence>
<keyword evidence="2" id="KW-1003">Cell membrane</keyword>
<dbReference type="GO" id="GO:0005886">
    <property type="term" value="C:plasma membrane"/>
    <property type="evidence" value="ECO:0007669"/>
    <property type="project" value="UniProtKB-SubCell"/>
</dbReference>
<dbReference type="GO" id="GO:0004713">
    <property type="term" value="F:protein tyrosine kinase activity"/>
    <property type="evidence" value="ECO:0007669"/>
    <property type="project" value="TreeGrafter"/>
</dbReference>
<dbReference type="Proteomes" id="UP000051717">
    <property type="component" value="Unassembled WGS sequence"/>
</dbReference>
<dbReference type="PANTHER" id="PTHR32309">
    <property type="entry name" value="TYROSINE-PROTEIN KINASE"/>
    <property type="match status" value="1"/>
</dbReference>
<reference evidence="9 10" key="1">
    <citation type="journal article" date="2015" name="Microbiome">
        <title>Genomic resolution of linkages in carbon, nitrogen, and sulfur cycling among widespread estuary sediment bacteria.</title>
        <authorList>
            <person name="Baker B.J."/>
            <person name="Lazar C.S."/>
            <person name="Teske A.P."/>
            <person name="Dick G.J."/>
        </authorList>
    </citation>
    <scope>NUCLEOTIDE SEQUENCE [LARGE SCALE GENOMIC DNA]</scope>
    <source>
        <strain evidence="9">SM23_40</strain>
    </source>
</reference>
<evidence type="ECO:0000256" key="2">
    <source>
        <dbReference type="ARBA" id="ARBA00022475"/>
    </source>
</evidence>
<evidence type="ECO:0000259" key="8">
    <source>
        <dbReference type="Pfam" id="PF02706"/>
    </source>
</evidence>
<comment type="subcellular location">
    <subcellularLocation>
        <location evidence="1">Cell membrane</location>
        <topology evidence="1">Multi-pass membrane protein</topology>
    </subcellularLocation>
</comment>
<evidence type="ECO:0000256" key="6">
    <source>
        <dbReference type="SAM" id="Coils"/>
    </source>
</evidence>
<evidence type="ECO:0000256" key="3">
    <source>
        <dbReference type="ARBA" id="ARBA00022692"/>
    </source>
</evidence>
<evidence type="ECO:0000256" key="1">
    <source>
        <dbReference type="ARBA" id="ARBA00004651"/>
    </source>
</evidence>
<feature type="domain" description="Polysaccharide chain length determinant N-terminal" evidence="8">
    <location>
        <begin position="8"/>
        <end position="100"/>
    </location>
</feature>
<dbReference type="AlphaFoldDB" id="A0A0S8G544"/>
<keyword evidence="6" id="KW-0175">Coiled coil</keyword>
<organism evidence="9 10">
    <name type="scientific">candidate division TA06 bacterium SM23_40</name>
    <dbReference type="NCBI Taxonomy" id="1703774"/>
    <lineage>
        <taxon>Bacteria</taxon>
        <taxon>Bacteria division TA06</taxon>
    </lineage>
</organism>
<protein>
    <recommendedName>
        <fullName evidence="8">Polysaccharide chain length determinant N-terminal domain-containing protein</fullName>
    </recommendedName>
</protein>
<feature type="transmembrane region" description="Helical" evidence="7">
    <location>
        <begin position="437"/>
        <end position="456"/>
    </location>
</feature>
<keyword evidence="5 7" id="KW-0472">Membrane</keyword>
<dbReference type="EMBL" id="LJUI01000088">
    <property type="protein sequence ID" value="KPK68152.1"/>
    <property type="molecule type" value="Genomic_DNA"/>
</dbReference>
<keyword evidence="4 7" id="KW-1133">Transmembrane helix</keyword>
<feature type="transmembrane region" description="Helical" evidence="7">
    <location>
        <begin position="23"/>
        <end position="43"/>
    </location>
</feature>
<gene>
    <name evidence="9" type="ORF">AMJ82_08995</name>
</gene>
<feature type="coiled-coil region" evidence="6">
    <location>
        <begin position="198"/>
        <end position="268"/>
    </location>
</feature>
<sequence length="475" mass="52263">MASNAEERVDLTQYWRILVRRRWLLMGPLAVVLVGAAVGSRLARPVYESGATILIQPRQPLSRSLEQLLLGDRNLASRERASALAERVRSPDHLRSVIDALGLASDPDLRLAAAQAMEDDPGGHSLDEIIERRLIGRLRGMIAVESRGANLFRISVRGEDPALVHRIARSLLHVMQERALQNELERASSIQQFSADQLALYQERLADAEERLTRYRKEIAARAIGGTVVDATNLSQASALVDQFESEIAALEAEIEDYSATVAALGQRLAADAGIETQTDEALRIARRLVPLFITASWMDPEVMHQSAELARTRDEIRQALTRAAAVEVATGEEEDAIACALAAVDLRIAKAKRATIRGLIYQYRESVVTAPEDDLTLARLEAEVERNREIYNTLLEQSGAAELSKAVGELEIERSFEILVSPSLPLSPVSPDRKKALCLGALVGLVLGIVAVFVVEYADRSLKSIEEAEEYLEL</sequence>
<evidence type="ECO:0000313" key="10">
    <source>
        <dbReference type="Proteomes" id="UP000051717"/>
    </source>
</evidence>
<accession>A0A0S8G544</accession>
<evidence type="ECO:0000256" key="5">
    <source>
        <dbReference type="ARBA" id="ARBA00023136"/>
    </source>
</evidence>
<dbReference type="InterPro" id="IPR050445">
    <property type="entry name" value="Bact_polysacc_biosynth/exp"/>
</dbReference>
<dbReference type="InterPro" id="IPR003856">
    <property type="entry name" value="LPS_length_determ_N"/>
</dbReference>
<name>A0A0S8G544_UNCT6</name>